<sequence length="308" mass="35349">MEIFEMWLPSPRPCAWPATKIPLGLSRGLSASLPLWSLVIPPESPAYIRLPSTPQSDETRPPRVRGHLPVPRELFPRAEGDRKLQPQYIRSVVPKPANRPVACNATQQWKYVLADRRRENLGDSLGALWNRRAKSAELRNAHVNRKLQEHQRAAAAPEREDDRLTRTTILEKLLDTKVYADANRFLRAARSRTQVLAMESAKREARRHALTELYIIASNFIINEKQLDEEVDDLFREDHFTLKSRDTNRLGLAENIWGLHGKPPSIANMLRETGRPSTKLADYHEAEYARTVERHKRITEDLTGGRMP</sequence>
<evidence type="ECO:0000313" key="2">
    <source>
        <dbReference type="Proteomes" id="UP000037136"/>
    </source>
</evidence>
<accession>A0A2A9P183</accession>
<name>A0A2A9P183_OPHUN</name>
<gene>
    <name evidence="1" type="ORF">XA68_18434</name>
</gene>
<reference evidence="1 2" key="2">
    <citation type="journal article" date="2017" name="Sci. Rep.">
        <title>Ant-infecting Ophiocordyceps genomes reveal a high diversity of potential behavioral manipulation genes and a possible major role for enterotoxins.</title>
        <authorList>
            <person name="de Bekker C."/>
            <person name="Ohm R.A."/>
            <person name="Evans H.C."/>
            <person name="Brachmann A."/>
            <person name="Hughes D.P."/>
        </authorList>
    </citation>
    <scope>NUCLEOTIDE SEQUENCE [LARGE SCALE GENOMIC DNA]</scope>
    <source>
        <strain evidence="1 2">SC16a</strain>
    </source>
</reference>
<organism evidence="1 2">
    <name type="scientific">Ophiocordyceps unilateralis</name>
    <name type="common">Zombie-ant fungus</name>
    <name type="synonym">Torrubia unilateralis</name>
    <dbReference type="NCBI Taxonomy" id="268505"/>
    <lineage>
        <taxon>Eukaryota</taxon>
        <taxon>Fungi</taxon>
        <taxon>Dikarya</taxon>
        <taxon>Ascomycota</taxon>
        <taxon>Pezizomycotina</taxon>
        <taxon>Sordariomycetes</taxon>
        <taxon>Hypocreomycetidae</taxon>
        <taxon>Hypocreales</taxon>
        <taxon>Ophiocordycipitaceae</taxon>
        <taxon>Ophiocordyceps</taxon>
    </lineage>
</organism>
<reference evidence="1 2" key="1">
    <citation type="journal article" date="2015" name="BMC Genomics">
        <title>Gene expression during zombie ant biting behavior reflects the complexity underlying fungal parasitic behavioral manipulation.</title>
        <authorList>
            <person name="de Bekker C."/>
            <person name="Ohm R.A."/>
            <person name="Loreto R.G."/>
            <person name="Sebastian A."/>
            <person name="Albert I."/>
            <person name="Merrow M."/>
            <person name="Brachmann A."/>
            <person name="Hughes D.P."/>
        </authorList>
    </citation>
    <scope>NUCLEOTIDE SEQUENCE [LARGE SCALE GENOMIC DNA]</scope>
    <source>
        <strain evidence="1 2">SC16a</strain>
    </source>
</reference>
<comment type="caution">
    <text evidence="1">The sequence shown here is derived from an EMBL/GenBank/DDBJ whole genome shotgun (WGS) entry which is preliminary data.</text>
</comment>
<protein>
    <submittedName>
        <fullName evidence="1">Uncharacterized protein</fullName>
    </submittedName>
</protein>
<dbReference type="STRING" id="268505.A0A2A9P183"/>
<keyword evidence="2" id="KW-1185">Reference proteome</keyword>
<dbReference type="Pfam" id="PF26163">
    <property type="entry name" value="mS26"/>
    <property type="match status" value="1"/>
</dbReference>
<dbReference type="AlphaFoldDB" id="A0A2A9P183"/>
<evidence type="ECO:0000313" key="1">
    <source>
        <dbReference type="EMBL" id="PFH55389.1"/>
    </source>
</evidence>
<proteinExistence type="predicted"/>
<dbReference type="OrthoDB" id="5223508at2759"/>
<dbReference type="Proteomes" id="UP000037136">
    <property type="component" value="Unassembled WGS sequence"/>
</dbReference>
<dbReference type="CDD" id="cd23703">
    <property type="entry name" value="mS26_PET12"/>
    <property type="match status" value="1"/>
</dbReference>
<dbReference type="InterPro" id="IPR058940">
    <property type="entry name" value="mS26_fungi"/>
</dbReference>
<dbReference type="EMBL" id="LAZP02000950">
    <property type="protein sequence ID" value="PFH55389.1"/>
    <property type="molecule type" value="Genomic_DNA"/>
</dbReference>